<dbReference type="SUPFAM" id="SSF55781">
    <property type="entry name" value="GAF domain-like"/>
    <property type="match status" value="1"/>
</dbReference>
<feature type="modified residue" description="4-aspartylphosphate" evidence="10">
    <location>
        <position position="965"/>
    </location>
</feature>
<dbReference type="InterPro" id="IPR029016">
    <property type="entry name" value="GAF-like_dom_sf"/>
</dbReference>
<dbReference type="Pfam" id="PF00072">
    <property type="entry name" value="Response_reg"/>
    <property type="match status" value="3"/>
</dbReference>
<feature type="transmembrane region" description="Helical" evidence="12">
    <location>
        <begin position="12"/>
        <end position="32"/>
    </location>
</feature>
<dbReference type="Pfam" id="PF02518">
    <property type="entry name" value="HATPase_c"/>
    <property type="match status" value="1"/>
</dbReference>
<proteinExistence type="predicted"/>
<evidence type="ECO:0000256" key="1">
    <source>
        <dbReference type="ARBA" id="ARBA00000085"/>
    </source>
</evidence>
<comment type="function">
    <text evidence="9">May play the central regulatory role in sporulation. It may be an element of the effector pathway responsible for the activation of sporulation genes in response to nutritional stress. Spo0A may act in concert with spo0H (a sigma factor) to control the expression of some genes that are critical to the sporulation process.</text>
</comment>
<feature type="domain" description="Response regulatory" evidence="14">
    <location>
        <begin position="794"/>
        <end position="907"/>
    </location>
</feature>
<dbReference type="InterPro" id="IPR001789">
    <property type="entry name" value="Sig_transdc_resp-reg_receiver"/>
</dbReference>
<dbReference type="Gene3D" id="3.40.50.2300">
    <property type="match status" value="3"/>
</dbReference>
<dbReference type="PANTHER" id="PTHR45339">
    <property type="entry name" value="HYBRID SIGNAL TRANSDUCTION HISTIDINE KINASE J"/>
    <property type="match status" value="1"/>
</dbReference>
<dbReference type="PROSITE" id="PS50110">
    <property type="entry name" value="RESPONSE_REGULATORY"/>
    <property type="match status" value="3"/>
</dbReference>
<dbReference type="SMART" id="SM00448">
    <property type="entry name" value="REC"/>
    <property type="match status" value="3"/>
</dbReference>
<evidence type="ECO:0000256" key="9">
    <source>
        <dbReference type="ARBA" id="ARBA00024867"/>
    </source>
</evidence>
<dbReference type="InterPro" id="IPR003018">
    <property type="entry name" value="GAF"/>
</dbReference>
<comment type="subcellular location">
    <subcellularLocation>
        <location evidence="2">Membrane</location>
    </subcellularLocation>
</comment>
<evidence type="ECO:0000256" key="11">
    <source>
        <dbReference type="SAM" id="Coils"/>
    </source>
</evidence>
<feature type="modified residue" description="4-aspartylphosphate" evidence="10">
    <location>
        <position position="843"/>
    </location>
</feature>
<dbReference type="SUPFAM" id="SSF55874">
    <property type="entry name" value="ATPase domain of HSP90 chaperone/DNA topoisomerase II/histidine kinase"/>
    <property type="match status" value="1"/>
</dbReference>
<evidence type="ECO:0000256" key="2">
    <source>
        <dbReference type="ARBA" id="ARBA00004370"/>
    </source>
</evidence>
<dbReference type="Gene3D" id="1.10.287.130">
    <property type="match status" value="1"/>
</dbReference>
<evidence type="ECO:0000256" key="5">
    <source>
        <dbReference type="ARBA" id="ARBA00022553"/>
    </source>
</evidence>
<dbReference type="Pfam" id="PF00512">
    <property type="entry name" value="HisKA"/>
    <property type="match status" value="1"/>
</dbReference>
<feature type="coiled-coil region" evidence="11">
    <location>
        <begin position="432"/>
        <end position="529"/>
    </location>
</feature>
<sequence length="1180" mass="134204">MKAFLNLNIFNRLVLALILSIGVFVTFGIFTITEMNELSAVTEDLYNDPLKVSNAATEIRVNIIKIQREMRELILHENEHDINQSKIEVDILNNDVLDKLDFISEHTVAQETKEKAEEVRRDFLRWRGNHDEVIRLSLLDRDQEATDMTQGINTDFVDSMLKKLVAVENMSQERARGLIENVYEIEQGLKSTVTILVLILSFLLSIFFIFIIRSILGPINTLVEAMNKSIESNNLQKVHLDGKDEMASIAKYYNMLVDKLNTQFWIKDVQNKLNEVVSGDQLLNVIIEKGLNCIARTMGAGKGAFYLYNRELNLLQLKGSYAFTEREILSSEYELGEGVVGQVAIERKPILLRNINPMKERIVTGVYQGEPMNTYTFPLVKEGALYGVMELASFEEFDAPKLEFLNQAARIITTNLYSSLQNQEIMDLLVVSEEAQREVEVTAHELQKANAVLEEQQEQLQKQTAELQQTNAELEEQQELLQRQTAELQQSNAELEEHQQILEQQSGLLNMKNVELEKSKEELVKYSQQLEMGNRYKSEFLANMSHELRTPLNSIILLSRLLMNNKNHLVNEDLEKVEVINNSGKELLRLINDILDLSKIEAGKVDINNVEFHSNELVKELRLLFEKIAEEKKIQFKVTDSLNTFIVADRHKISQILRNLISNAIKFTEKGTVNLSIYHSPEKKNSVKFSVTDTGIGISQENLASIFEEFQQGDGSICRCFEGTGLGLSISKKLAELIQGYITVESTPYKGSDFTLHLDNAINQHAEEADGYTSGLMESAATVDGVQIPEGDKVILIIEDDPHFAAYIKEISEGVGFKTLVAKDGREGINLLHNHQVDGILLDLILPDVNGIDILREIKEIPEFMGIPVHIISSCNKNNIPQKLGAIGYQEKPVDKVELLEIIGKLMSFKEKYPKKVLLMIDNVLKRKLVETLLKDQKVMITGVETVQNAKKMLDKENYDVIILDLELEDDKGIRICHYLEQKELEVPVIIYTGKELTIEQEKKIREYADSIIVKTANSDKRLIDEVTLFLHNIKKRVLKSQYLMSKTNIEHSLRIQEKRILIVDDDSRNIFVLATALEEYGADILEAENGEVALSLLQENKVDLVLMDIMMPVMNGLETIKAMRKDEDLKDIPIIAITAKTLKEDKAKCILAGANDYISKPVDYDVLIRLVKAWIDKRS</sequence>
<feature type="transmembrane region" description="Helical" evidence="12">
    <location>
        <begin position="193"/>
        <end position="216"/>
    </location>
</feature>
<dbReference type="GO" id="GO:0016301">
    <property type="term" value="F:kinase activity"/>
    <property type="evidence" value="ECO:0007669"/>
    <property type="project" value="UniProtKB-KW"/>
</dbReference>
<evidence type="ECO:0000259" key="14">
    <source>
        <dbReference type="PROSITE" id="PS50110"/>
    </source>
</evidence>
<evidence type="ECO:0000259" key="15">
    <source>
        <dbReference type="PROSITE" id="PS50885"/>
    </source>
</evidence>
<evidence type="ECO:0000256" key="7">
    <source>
        <dbReference type="ARBA" id="ARBA00022777"/>
    </source>
</evidence>
<dbReference type="RefSeq" id="WP_204401670.1">
    <property type="nucleotide sequence ID" value="NZ_JAFBEE010000008.1"/>
</dbReference>
<dbReference type="InterPro" id="IPR011006">
    <property type="entry name" value="CheY-like_superfamily"/>
</dbReference>
<accession>A0ABS2NQ44</accession>
<dbReference type="EC" id="2.7.13.3" evidence="3"/>
<dbReference type="InterPro" id="IPR036097">
    <property type="entry name" value="HisK_dim/P_sf"/>
</dbReference>
<gene>
    <name evidence="16" type="ORF">JOC73_001523</name>
</gene>
<dbReference type="InterPro" id="IPR005467">
    <property type="entry name" value="His_kinase_dom"/>
</dbReference>
<dbReference type="Gene3D" id="3.30.565.10">
    <property type="entry name" value="Histidine kinase-like ATPase, C-terminal domain"/>
    <property type="match status" value="1"/>
</dbReference>
<dbReference type="InterPro" id="IPR036890">
    <property type="entry name" value="HATPase_C_sf"/>
</dbReference>
<feature type="domain" description="Histidine kinase" evidence="13">
    <location>
        <begin position="543"/>
        <end position="762"/>
    </location>
</feature>
<keyword evidence="11" id="KW-0175">Coiled coil</keyword>
<feature type="domain" description="HAMP" evidence="15">
    <location>
        <begin position="213"/>
        <end position="265"/>
    </location>
</feature>
<dbReference type="SMART" id="SM00388">
    <property type="entry name" value="HisKA"/>
    <property type="match status" value="1"/>
</dbReference>
<dbReference type="SMART" id="SM00065">
    <property type="entry name" value="GAF"/>
    <property type="match status" value="1"/>
</dbReference>
<dbReference type="CDD" id="cd17546">
    <property type="entry name" value="REC_hyHK_CKI1_RcsC-like"/>
    <property type="match status" value="1"/>
</dbReference>
<name>A0ABS2NQ44_9FIRM</name>
<keyword evidence="6" id="KW-0808">Transferase</keyword>
<keyword evidence="8" id="KW-0902">Two-component regulatory system</keyword>
<dbReference type="InterPro" id="IPR024478">
    <property type="entry name" value="HlyB_4HB_MCP"/>
</dbReference>
<keyword evidence="12" id="KW-0472">Membrane</keyword>
<dbReference type="CDD" id="cd00156">
    <property type="entry name" value="REC"/>
    <property type="match status" value="1"/>
</dbReference>
<dbReference type="PANTHER" id="PTHR45339:SF1">
    <property type="entry name" value="HYBRID SIGNAL TRANSDUCTION HISTIDINE KINASE J"/>
    <property type="match status" value="1"/>
</dbReference>
<dbReference type="SUPFAM" id="SSF47384">
    <property type="entry name" value="Homodimeric domain of signal transducing histidine kinase"/>
    <property type="match status" value="1"/>
</dbReference>
<dbReference type="PROSITE" id="PS50885">
    <property type="entry name" value="HAMP"/>
    <property type="match status" value="1"/>
</dbReference>
<dbReference type="PROSITE" id="PS50109">
    <property type="entry name" value="HIS_KIN"/>
    <property type="match status" value="1"/>
</dbReference>
<dbReference type="PRINTS" id="PR00344">
    <property type="entry name" value="BCTRLSENSOR"/>
</dbReference>
<evidence type="ECO:0000313" key="16">
    <source>
        <dbReference type="EMBL" id="MBM7614961.1"/>
    </source>
</evidence>
<dbReference type="Pfam" id="PF13185">
    <property type="entry name" value="GAF_2"/>
    <property type="match status" value="1"/>
</dbReference>
<organism evidence="16 17">
    <name type="scientific">Alkaliphilus hydrothermalis</name>
    <dbReference type="NCBI Taxonomy" id="1482730"/>
    <lineage>
        <taxon>Bacteria</taxon>
        <taxon>Bacillati</taxon>
        <taxon>Bacillota</taxon>
        <taxon>Clostridia</taxon>
        <taxon>Peptostreptococcales</taxon>
        <taxon>Natronincolaceae</taxon>
        <taxon>Alkaliphilus</taxon>
    </lineage>
</organism>
<evidence type="ECO:0000313" key="17">
    <source>
        <dbReference type="Proteomes" id="UP001314796"/>
    </source>
</evidence>
<dbReference type="SMART" id="SM00387">
    <property type="entry name" value="HATPase_c"/>
    <property type="match status" value="1"/>
</dbReference>
<keyword evidence="17" id="KW-1185">Reference proteome</keyword>
<dbReference type="CDD" id="cd00082">
    <property type="entry name" value="HisKA"/>
    <property type="match status" value="1"/>
</dbReference>
<evidence type="ECO:0000256" key="8">
    <source>
        <dbReference type="ARBA" id="ARBA00023012"/>
    </source>
</evidence>
<reference evidence="16 17" key="1">
    <citation type="submission" date="2021-01" db="EMBL/GenBank/DDBJ databases">
        <title>Genomic Encyclopedia of Type Strains, Phase IV (KMG-IV): sequencing the most valuable type-strain genomes for metagenomic binning, comparative biology and taxonomic classification.</title>
        <authorList>
            <person name="Goeker M."/>
        </authorList>
    </citation>
    <scope>NUCLEOTIDE SEQUENCE [LARGE SCALE GENOMIC DNA]</scope>
    <source>
        <strain evidence="16 17">DSM 25890</strain>
    </source>
</reference>
<dbReference type="CDD" id="cd16922">
    <property type="entry name" value="HATPase_EvgS-ArcB-TorS-like"/>
    <property type="match status" value="1"/>
</dbReference>
<keyword evidence="12" id="KW-1133">Transmembrane helix</keyword>
<evidence type="ECO:0000259" key="13">
    <source>
        <dbReference type="PROSITE" id="PS50109"/>
    </source>
</evidence>
<feature type="modified residue" description="4-aspartylphosphate" evidence="10">
    <location>
        <position position="1109"/>
    </location>
</feature>
<evidence type="ECO:0000256" key="12">
    <source>
        <dbReference type="SAM" id="Phobius"/>
    </source>
</evidence>
<evidence type="ECO:0000256" key="3">
    <source>
        <dbReference type="ARBA" id="ARBA00012438"/>
    </source>
</evidence>
<feature type="domain" description="Response regulatory" evidence="14">
    <location>
        <begin position="1060"/>
        <end position="1176"/>
    </location>
</feature>
<evidence type="ECO:0000256" key="10">
    <source>
        <dbReference type="PROSITE-ProRule" id="PRU00169"/>
    </source>
</evidence>
<keyword evidence="7 16" id="KW-0418">Kinase</keyword>
<comment type="caution">
    <text evidence="16">The sequence shown here is derived from an EMBL/GenBank/DDBJ whole genome shotgun (WGS) entry which is preliminary data.</text>
</comment>
<dbReference type="Gene3D" id="3.30.450.40">
    <property type="match status" value="1"/>
</dbReference>
<evidence type="ECO:0000256" key="6">
    <source>
        <dbReference type="ARBA" id="ARBA00022679"/>
    </source>
</evidence>
<keyword evidence="5 10" id="KW-0597">Phosphoprotein</keyword>
<comment type="catalytic activity">
    <reaction evidence="1">
        <text>ATP + protein L-histidine = ADP + protein N-phospho-L-histidine.</text>
        <dbReference type="EC" id="2.7.13.3"/>
    </reaction>
</comment>
<keyword evidence="12" id="KW-0812">Transmembrane</keyword>
<dbReference type="InterPro" id="IPR004358">
    <property type="entry name" value="Sig_transdc_His_kin-like_C"/>
</dbReference>
<dbReference type="Gene3D" id="6.10.340.10">
    <property type="match status" value="1"/>
</dbReference>
<dbReference type="Pfam" id="PF12729">
    <property type="entry name" value="4HB_MCP_1"/>
    <property type="match status" value="1"/>
</dbReference>
<dbReference type="EMBL" id="JAFBEE010000008">
    <property type="protein sequence ID" value="MBM7614961.1"/>
    <property type="molecule type" value="Genomic_DNA"/>
</dbReference>
<dbReference type="Proteomes" id="UP001314796">
    <property type="component" value="Unassembled WGS sequence"/>
</dbReference>
<dbReference type="InterPro" id="IPR003660">
    <property type="entry name" value="HAMP_dom"/>
</dbReference>
<feature type="domain" description="Response regulatory" evidence="14">
    <location>
        <begin position="916"/>
        <end position="1030"/>
    </location>
</feature>
<dbReference type="InterPro" id="IPR003594">
    <property type="entry name" value="HATPase_dom"/>
</dbReference>
<dbReference type="SUPFAM" id="SSF52172">
    <property type="entry name" value="CheY-like"/>
    <property type="match status" value="3"/>
</dbReference>
<protein>
    <recommendedName>
        <fullName evidence="4">Stage 0 sporulation protein A homolog</fullName>
        <ecNumber evidence="3">2.7.13.3</ecNumber>
    </recommendedName>
</protein>
<evidence type="ECO:0000256" key="4">
    <source>
        <dbReference type="ARBA" id="ARBA00018672"/>
    </source>
</evidence>
<dbReference type="InterPro" id="IPR003661">
    <property type="entry name" value="HisK_dim/P_dom"/>
</dbReference>